<evidence type="ECO:0000313" key="4">
    <source>
        <dbReference type="EMBL" id="RFP82467.1"/>
    </source>
</evidence>
<sequence>MSYILDALRRADAERERGRVPGLHTQVPPSRTTEPPAARGARPSRGPLWIGLGVLAAAIAGIAWWLMRDGASAPPPGPVTQAPSSAPAFQPEPPPAPPPRMGVAPAPAPAAPVQPILAPQPPPPAPSAAPVRPPTPPVPPPPATPAPTPAPTVSGDTHLPRVNELGPAARAALPPLKLSGSTYADNPKLRMLIVDGQVVQEGQDIVPGLKLESIGPRSAVIVHQGQRLRLPY</sequence>
<protein>
    <recommendedName>
        <fullName evidence="3">Type II secretion system protein GspB C-terminal domain-containing protein</fullName>
    </recommendedName>
</protein>
<evidence type="ECO:0000259" key="3">
    <source>
        <dbReference type="Pfam" id="PF16537"/>
    </source>
</evidence>
<dbReference type="Proteomes" id="UP000261931">
    <property type="component" value="Unassembled WGS sequence"/>
</dbReference>
<feature type="transmembrane region" description="Helical" evidence="2">
    <location>
        <begin position="48"/>
        <end position="67"/>
    </location>
</feature>
<name>A0A372EPB6_9BURK</name>
<keyword evidence="2" id="KW-1133">Transmembrane helix</keyword>
<proteinExistence type="predicted"/>
<keyword evidence="2" id="KW-0472">Membrane</keyword>
<dbReference type="Pfam" id="PF16537">
    <property type="entry name" value="T2SSB"/>
    <property type="match status" value="1"/>
</dbReference>
<keyword evidence="5" id="KW-1185">Reference proteome</keyword>
<evidence type="ECO:0000313" key="5">
    <source>
        <dbReference type="Proteomes" id="UP000261931"/>
    </source>
</evidence>
<dbReference type="RefSeq" id="WP_116957158.1">
    <property type="nucleotide sequence ID" value="NZ_QVLS01000001.1"/>
</dbReference>
<reference evidence="4 5" key="1">
    <citation type="submission" date="2018-08" db="EMBL/GenBank/DDBJ databases">
        <title>Hydrogenophaga sp. LA-38 isolated from sludge.</title>
        <authorList>
            <person name="Im W.-T."/>
        </authorList>
    </citation>
    <scope>NUCLEOTIDE SEQUENCE [LARGE SCALE GENOMIC DNA]</scope>
    <source>
        <strain evidence="4 5">LA-38</strain>
    </source>
</reference>
<gene>
    <name evidence="4" type="ORF">DY262_01125</name>
</gene>
<dbReference type="EMBL" id="QVLS01000001">
    <property type="protein sequence ID" value="RFP82467.1"/>
    <property type="molecule type" value="Genomic_DNA"/>
</dbReference>
<organism evidence="4 5">
    <name type="scientific">Hydrogenophaga borbori</name>
    <dbReference type="NCBI Taxonomy" id="2294117"/>
    <lineage>
        <taxon>Bacteria</taxon>
        <taxon>Pseudomonadati</taxon>
        <taxon>Pseudomonadota</taxon>
        <taxon>Betaproteobacteria</taxon>
        <taxon>Burkholderiales</taxon>
        <taxon>Comamonadaceae</taxon>
        <taxon>Hydrogenophaga</taxon>
    </lineage>
</organism>
<feature type="domain" description="Type II secretion system protein GspB C-terminal" evidence="3">
    <location>
        <begin position="173"/>
        <end position="231"/>
    </location>
</feature>
<feature type="region of interest" description="Disordered" evidence="1">
    <location>
        <begin position="74"/>
        <end position="161"/>
    </location>
</feature>
<accession>A0A372EPB6</accession>
<dbReference type="AlphaFoldDB" id="A0A372EPB6"/>
<keyword evidence="2" id="KW-0812">Transmembrane</keyword>
<feature type="region of interest" description="Disordered" evidence="1">
    <location>
        <begin position="14"/>
        <end position="42"/>
    </location>
</feature>
<dbReference type="InterPro" id="IPR032389">
    <property type="entry name" value="GspB_C"/>
</dbReference>
<comment type="caution">
    <text evidence="4">The sequence shown here is derived from an EMBL/GenBank/DDBJ whole genome shotgun (WGS) entry which is preliminary data.</text>
</comment>
<feature type="compositionally biased region" description="Pro residues" evidence="1">
    <location>
        <begin position="90"/>
        <end position="150"/>
    </location>
</feature>
<evidence type="ECO:0000256" key="1">
    <source>
        <dbReference type="SAM" id="MobiDB-lite"/>
    </source>
</evidence>
<evidence type="ECO:0000256" key="2">
    <source>
        <dbReference type="SAM" id="Phobius"/>
    </source>
</evidence>
<dbReference type="GO" id="GO:0015627">
    <property type="term" value="C:type II protein secretion system complex"/>
    <property type="evidence" value="ECO:0007669"/>
    <property type="project" value="InterPro"/>
</dbReference>